<comment type="caution">
    <text evidence="7">The sequence shown here is derived from an EMBL/GenBank/DDBJ whole genome shotgun (WGS) entry which is preliminary data.</text>
</comment>
<evidence type="ECO:0000259" key="5">
    <source>
        <dbReference type="SMART" id="SM00709"/>
    </source>
</evidence>
<dbReference type="Gene3D" id="2.60.120.1040">
    <property type="entry name" value="ZPR1, A/B domain"/>
    <property type="match status" value="1"/>
</dbReference>
<sequence length="162" mass="19162">MIILTDSCPVCNSKNIEIKTIEYDFPEIGKSLLYTFKCNSCNYKTFEIIPLEDRGYIKIEYKIDNKEKARKLLLKSPYAKIILKEIEVEITPGIESKFEIRAIDDFLMNIKNNLERFKILYSDDKEKYNKIIEKINYIEDVLNNKKELTIIIEDEKGLSKIY</sequence>
<dbReference type="RefSeq" id="WP_228615326.1">
    <property type="nucleotide sequence ID" value="NZ_QEFP02000008.1"/>
</dbReference>
<feature type="domain" description="Zinc finger ZPR1-type" evidence="5">
    <location>
        <begin position="6"/>
        <end position="162"/>
    </location>
</feature>
<dbReference type="PANTHER" id="PTHR10876:SF0">
    <property type="entry name" value="ZINC FINGER PROTEIN ZPR1"/>
    <property type="match status" value="1"/>
</dbReference>
<gene>
    <name evidence="6" type="ORF">DDW03_001645</name>
    <name evidence="7" type="ORF">DDW03_02425</name>
</gene>
<name>A0A2T9WKQ4_NANST</name>
<dbReference type="InterPro" id="IPR056180">
    <property type="entry name" value="ZPR1_jr_dom"/>
</dbReference>
<dbReference type="SMART" id="SM00709">
    <property type="entry name" value="Zpr1"/>
    <property type="match status" value="1"/>
</dbReference>
<comment type="similarity">
    <text evidence="1">Belongs to the ZPR1 family.</text>
</comment>
<dbReference type="Pfam" id="PF22794">
    <property type="entry name" value="jr-ZPR1"/>
    <property type="match status" value="1"/>
</dbReference>
<reference evidence="6" key="4">
    <citation type="submission" date="2021-11" db="EMBL/GenBank/DDBJ databases">
        <authorList>
            <person name="Munson-Mcgee J."/>
            <person name="Field E."/>
            <person name="Bateson M."/>
            <person name="Rooney C."/>
            <person name="Stepanauskas R."/>
            <person name="Young M."/>
        </authorList>
    </citation>
    <scope>NUCLEOTIDE SEQUENCE</scope>
    <source>
        <strain evidence="6">SCGC AB-777_F03</strain>
    </source>
</reference>
<dbReference type="InterPro" id="IPR004457">
    <property type="entry name" value="Znf_ZPR1"/>
</dbReference>
<dbReference type="EMBL" id="QEFP01000012">
    <property type="protein sequence ID" value="PVU68411.1"/>
    <property type="molecule type" value="Genomic_DNA"/>
</dbReference>
<proteinExistence type="inferred from homology"/>
<dbReference type="GO" id="GO:0008270">
    <property type="term" value="F:zinc ion binding"/>
    <property type="evidence" value="ECO:0007669"/>
    <property type="project" value="UniProtKB-KW"/>
</dbReference>
<evidence type="ECO:0000256" key="2">
    <source>
        <dbReference type="ARBA" id="ARBA00022723"/>
    </source>
</evidence>
<reference evidence="6" key="2">
    <citation type="submission" date="2017-05" db="EMBL/GenBank/DDBJ databases">
        <authorList>
            <person name="Munson-Mcgee J.H."/>
        </authorList>
    </citation>
    <scope>NUCLEOTIDE SEQUENCE</scope>
    <source>
        <strain evidence="6">SCGC AB-777_F03</strain>
    </source>
</reference>
<keyword evidence="2" id="KW-0479">Metal-binding</keyword>
<protein>
    <recommendedName>
        <fullName evidence="5">Zinc finger ZPR1-type domain-containing protein</fullName>
    </recommendedName>
</protein>
<dbReference type="Proteomes" id="UP000245509">
    <property type="component" value="Unassembled WGS sequence"/>
</dbReference>
<evidence type="ECO:0000313" key="7">
    <source>
        <dbReference type="EMBL" id="PVU68411.1"/>
    </source>
</evidence>
<reference evidence="7" key="3">
    <citation type="submission" date="2017-05" db="EMBL/GenBank/DDBJ databases">
        <authorList>
            <person name="Song R."/>
            <person name="Chenine A.L."/>
            <person name="Ruprecht R.M."/>
        </authorList>
    </citation>
    <scope>NUCLEOTIDE SEQUENCE</scope>
    <source>
        <strain evidence="7">SCGC AB-777_F03</strain>
    </source>
</reference>
<dbReference type="EMBL" id="QEFP02000008">
    <property type="protein sequence ID" value="MCC5447099.1"/>
    <property type="molecule type" value="Genomic_DNA"/>
</dbReference>
<keyword evidence="3" id="KW-0863">Zinc-finger</keyword>
<evidence type="ECO:0000256" key="3">
    <source>
        <dbReference type="ARBA" id="ARBA00022771"/>
    </source>
</evidence>
<evidence type="ECO:0000313" key="6">
    <source>
        <dbReference type="EMBL" id="MCC5447099.1"/>
    </source>
</evidence>
<reference evidence="7" key="1">
    <citation type="journal article" date="2015" name="Appl. Environ. Microbiol.">
        <title>Nanoarchaeota, Their Sulfolobales Host, and Nanoarchaeota Virus Distribution across Yellowstone National Park Hot Springs.</title>
        <authorList>
            <person name="Munson-McGee J.H."/>
            <person name="Field E.K."/>
            <person name="Bateson M."/>
            <person name="Rooney C."/>
            <person name="Stepanauskas R."/>
            <person name="Young M.J."/>
        </authorList>
    </citation>
    <scope>NUCLEOTIDE SEQUENCE [LARGE SCALE GENOMIC DNA]</scope>
    <source>
        <strain evidence="7">SCGC AB-777_F03</strain>
    </source>
</reference>
<organism evidence="7">
    <name type="scientific">Nanobsidianus stetteri</name>
    <dbReference type="NCBI Taxonomy" id="1294122"/>
    <lineage>
        <taxon>Archaea</taxon>
        <taxon>Nanobdellota</taxon>
        <taxon>Candidatus Nanoarchaeia</taxon>
        <taxon>Nanoarchaeales</taxon>
        <taxon>Nanopusillaceae</taxon>
        <taxon>Candidatus Nanobsidianus</taxon>
    </lineage>
</organism>
<evidence type="ECO:0000256" key="4">
    <source>
        <dbReference type="ARBA" id="ARBA00022833"/>
    </source>
</evidence>
<evidence type="ECO:0000256" key="1">
    <source>
        <dbReference type="ARBA" id="ARBA00008354"/>
    </source>
</evidence>
<accession>A0A2T9WKQ4</accession>
<keyword evidence="4" id="KW-0862">Zinc</keyword>
<dbReference type="InterPro" id="IPR042451">
    <property type="entry name" value="ZPR1_A/B_dom"/>
</dbReference>
<dbReference type="AlphaFoldDB" id="A0A2T9WKQ4"/>
<dbReference type="PANTHER" id="PTHR10876">
    <property type="entry name" value="ZINC FINGER PROTEIN ZPR1"/>
    <property type="match status" value="1"/>
</dbReference>
<dbReference type="InterPro" id="IPR040141">
    <property type="entry name" value="ZPR1"/>
</dbReference>